<evidence type="ECO:0000256" key="3">
    <source>
        <dbReference type="ARBA" id="ARBA00022475"/>
    </source>
</evidence>
<dbReference type="PANTHER" id="PTHR32502">
    <property type="entry name" value="N-ACETYLGALACTOSAMINE PERMEASE II COMPONENT-RELATED"/>
    <property type="match status" value="1"/>
</dbReference>
<dbReference type="GO" id="GO:0009401">
    <property type="term" value="P:phosphoenolpyruvate-dependent sugar phosphotransferase system"/>
    <property type="evidence" value="ECO:0007669"/>
    <property type="project" value="UniProtKB-KW"/>
</dbReference>
<organism evidence="10 11">
    <name type="scientific">Holdemania filiformis</name>
    <dbReference type="NCBI Taxonomy" id="61171"/>
    <lineage>
        <taxon>Bacteria</taxon>
        <taxon>Bacillati</taxon>
        <taxon>Bacillota</taxon>
        <taxon>Erysipelotrichia</taxon>
        <taxon>Erysipelotrichales</taxon>
        <taxon>Erysipelotrichaceae</taxon>
        <taxon>Holdemania</taxon>
    </lineage>
</organism>
<keyword evidence="11" id="KW-1185">Reference proteome</keyword>
<keyword evidence="3" id="KW-1003">Cell membrane</keyword>
<reference evidence="10 11" key="1">
    <citation type="submission" date="2018-08" db="EMBL/GenBank/DDBJ databases">
        <title>A genome reference for cultivated species of the human gut microbiota.</title>
        <authorList>
            <person name="Zou Y."/>
            <person name="Xue W."/>
            <person name="Luo G."/>
        </authorList>
    </citation>
    <scope>NUCLEOTIDE SEQUENCE [LARGE SCALE GENOMIC DNA]</scope>
    <source>
        <strain evidence="10 11">AF24-29</strain>
    </source>
</reference>
<proteinExistence type="predicted"/>
<keyword evidence="8 9" id="KW-0472">Membrane</keyword>
<dbReference type="GO" id="GO:0005886">
    <property type="term" value="C:plasma membrane"/>
    <property type="evidence" value="ECO:0007669"/>
    <property type="project" value="UniProtKB-SubCell"/>
</dbReference>
<evidence type="ECO:0000256" key="2">
    <source>
        <dbReference type="ARBA" id="ARBA00022448"/>
    </source>
</evidence>
<protein>
    <submittedName>
        <fullName evidence="10">PTS sugar transporter subunit IIC</fullName>
    </submittedName>
</protein>
<dbReference type="Pfam" id="PF03609">
    <property type="entry name" value="EII-Sor"/>
    <property type="match status" value="1"/>
</dbReference>
<dbReference type="AlphaFoldDB" id="A0A412FVF4"/>
<evidence type="ECO:0000256" key="1">
    <source>
        <dbReference type="ARBA" id="ARBA00004651"/>
    </source>
</evidence>
<sequence length="253" mass="27059">MNIGLGYALFVSVVCAFFGWTNYGFVNLQTTKPVVCGALVGLILGDLRTGIIIGGTLTLVYMGVQGVGAAIPVNATTATTVTTALCIITGVEMETAIAIAVPVSVMGQLGRMAAWTINTPLMHIADKYAETADYKKMTRLQLVGSLVFFITEFIPVFLCIYFGSSFVTMVNENMPVWISEWLTAATGMLPALGFGMLLAMMYKVKYIPFFIVGFVMCAVFGGSLLAIALLGVSMAIFVFFFGPQGKRRKGGAI</sequence>
<keyword evidence="2" id="KW-0813">Transport</keyword>
<feature type="transmembrane region" description="Helical" evidence="9">
    <location>
        <begin position="38"/>
        <end position="61"/>
    </location>
</feature>
<comment type="caution">
    <text evidence="10">The sequence shown here is derived from an EMBL/GenBank/DDBJ whole genome shotgun (WGS) entry which is preliminary data.</text>
</comment>
<comment type="subcellular location">
    <subcellularLocation>
        <location evidence="1">Cell membrane</location>
        <topology evidence="1">Multi-pass membrane protein</topology>
    </subcellularLocation>
</comment>
<evidence type="ECO:0000256" key="9">
    <source>
        <dbReference type="SAM" id="Phobius"/>
    </source>
</evidence>
<keyword evidence="4 10" id="KW-0762">Sugar transport</keyword>
<evidence type="ECO:0000313" key="10">
    <source>
        <dbReference type="EMBL" id="RGR72104.1"/>
    </source>
</evidence>
<keyword evidence="5" id="KW-0598">Phosphotransferase system</keyword>
<evidence type="ECO:0000256" key="8">
    <source>
        <dbReference type="ARBA" id="ARBA00023136"/>
    </source>
</evidence>
<dbReference type="RefSeq" id="WP_006057367.1">
    <property type="nucleotide sequence ID" value="NZ_CABJCV010000016.1"/>
</dbReference>
<dbReference type="PANTHER" id="PTHR32502:SF8">
    <property type="entry name" value="N-ACETYLGALACTOSAMINE PERMEASE IIC COMPONENT 1"/>
    <property type="match status" value="1"/>
</dbReference>
<dbReference type="PROSITE" id="PS51106">
    <property type="entry name" value="PTS_EIIC_TYPE_4"/>
    <property type="match status" value="1"/>
</dbReference>
<feature type="transmembrane region" description="Helical" evidence="9">
    <location>
        <begin position="183"/>
        <end position="202"/>
    </location>
</feature>
<feature type="transmembrane region" description="Helical" evidence="9">
    <location>
        <begin position="209"/>
        <end position="241"/>
    </location>
</feature>
<dbReference type="InterPro" id="IPR050303">
    <property type="entry name" value="GatZ_KbaZ_carbometab"/>
</dbReference>
<feature type="transmembrane region" description="Helical" evidence="9">
    <location>
        <begin position="142"/>
        <end position="163"/>
    </location>
</feature>
<dbReference type="GeneID" id="83016197"/>
<feature type="transmembrane region" description="Helical" evidence="9">
    <location>
        <begin position="6"/>
        <end position="26"/>
    </location>
</feature>
<evidence type="ECO:0000313" key="11">
    <source>
        <dbReference type="Proteomes" id="UP000284178"/>
    </source>
</evidence>
<evidence type="ECO:0000256" key="7">
    <source>
        <dbReference type="ARBA" id="ARBA00022989"/>
    </source>
</evidence>
<feature type="transmembrane region" description="Helical" evidence="9">
    <location>
        <begin position="81"/>
        <end position="103"/>
    </location>
</feature>
<evidence type="ECO:0000256" key="5">
    <source>
        <dbReference type="ARBA" id="ARBA00022683"/>
    </source>
</evidence>
<gene>
    <name evidence="10" type="ORF">DWY25_12410</name>
</gene>
<keyword evidence="6 9" id="KW-0812">Transmembrane</keyword>
<dbReference type="Proteomes" id="UP000284178">
    <property type="component" value="Unassembled WGS sequence"/>
</dbReference>
<evidence type="ECO:0000256" key="6">
    <source>
        <dbReference type="ARBA" id="ARBA00022692"/>
    </source>
</evidence>
<name>A0A412FVF4_9FIRM</name>
<keyword evidence="7 9" id="KW-1133">Transmembrane helix</keyword>
<dbReference type="InterPro" id="IPR004700">
    <property type="entry name" value="PTS_IIC_man"/>
</dbReference>
<evidence type="ECO:0000256" key="4">
    <source>
        <dbReference type="ARBA" id="ARBA00022597"/>
    </source>
</evidence>
<dbReference type="EMBL" id="QRUP01000016">
    <property type="protein sequence ID" value="RGR72104.1"/>
    <property type="molecule type" value="Genomic_DNA"/>
</dbReference>
<accession>A0A412FVF4</accession>